<feature type="domain" description="EGF-like" evidence="6">
    <location>
        <begin position="612"/>
        <end position="652"/>
    </location>
</feature>
<feature type="transmembrane region" description="Helical" evidence="3">
    <location>
        <begin position="660"/>
        <end position="683"/>
    </location>
</feature>
<evidence type="ECO:0000256" key="1">
    <source>
        <dbReference type="PROSITE-ProRule" id="PRU00076"/>
    </source>
</evidence>
<organism evidence="7 8">
    <name type="scientific">Apteryx mantelli</name>
    <name type="common">North Island brown kiwi</name>
    <dbReference type="NCBI Taxonomy" id="2696672"/>
    <lineage>
        <taxon>Eukaryota</taxon>
        <taxon>Metazoa</taxon>
        <taxon>Chordata</taxon>
        <taxon>Craniata</taxon>
        <taxon>Vertebrata</taxon>
        <taxon>Euteleostomi</taxon>
        <taxon>Archelosauria</taxon>
        <taxon>Archosauria</taxon>
        <taxon>Dinosauria</taxon>
        <taxon>Saurischia</taxon>
        <taxon>Theropoda</taxon>
        <taxon>Coelurosauria</taxon>
        <taxon>Aves</taxon>
        <taxon>Palaeognathae</taxon>
        <taxon>Apterygiformes</taxon>
        <taxon>Apterygidae</taxon>
        <taxon>Apteryx</taxon>
    </lineage>
</organism>
<evidence type="ECO:0000259" key="5">
    <source>
        <dbReference type="PROSITE" id="PS50024"/>
    </source>
</evidence>
<evidence type="ECO:0000259" key="6">
    <source>
        <dbReference type="PROSITE" id="PS50026"/>
    </source>
</evidence>
<evidence type="ECO:0000256" key="2">
    <source>
        <dbReference type="SAM" id="MobiDB-lite"/>
    </source>
</evidence>
<reference evidence="8" key="1">
    <citation type="submission" date="2025-08" db="UniProtKB">
        <authorList>
            <consortium name="RefSeq"/>
        </authorList>
    </citation>
    <scope>IDENTIFICATION</scope>
    <source>
        <tissue evidence="8">Blood</tissue>
    </source>
</reference>
<evidence type="ECO:0000256" key="4">
    <source>
        <dbReference type="SAM" id="SignalP"/>
    </source>
</evidence>
<dbReference type="GeneID" id="106486194"/>
<dbReference type="InterPro" id="IPR000742">
    <property type="entry name" value="EGF"/>
</dbReference>
<evidence type="ECO:0000256" key="3">
    <source>
        <dbReference type="SAM" id="Phobius"/>
    </source>
</evidence>
<protein>
    <submittedName>
        <fullName evidence="8">Collagen alpha-1(I) chain-like</fullName>
    </submittedName>
</protein>
<feature type="compositionally biased region" description="Gly residues" evidence="2">
    <location>
        <begin position="214"/>
        <end position="223"/>
    </location>
</feature>
<feature type="compositionally biased region" description="Low complexity" evidence="2">
    <location>
        <begin position="421"/>
        <end position="440"/>
    </location>
</feature>
<dbReference type="PROSITE" id="PS50024">
    <property type="entry name" value="SEA"/>
    <property type="match status" value="1"/>
</dbReference>
<feature type="domain" description="SEA" evidence="5">
    <location>
        <begin position="479"/>
        <end position="588"/>
    </location>
</feature>
<evidence type="ECO:0000313" key="7">
    <source>
        <dbReference type="Proteomes" id="UP001652627"/>
    </source>
</evidence>
<feature type="compositionally biased region" description="Low complexity" evidence="2">
    <location>
        <begin position="404"/>
        <end position="413"/>
    </location>
</feature>
<feature type="region of interest" description="Disordered" evidence="2">
    <location>
        <begin position="252"/>
        <end position="459"/>
    </location>
</feature>
<feature type="compositionally biased region" description="Pro residues" evidence="2">
    <location>
        <begin position="299"/>
        <end position="309"/>
    </location>
</feature>
<dbReference type="Proteomes" id="UP001652627">
    <property type="component" value="Chromosome 16"/>
</dbReference>
<keyword evidence="4" id="KW-0732">Signal</keyword>
<keyword evidence="3" id="KW-1133">Transmembrane helix</keyword>
<name>A0ABM4FCK7_9AVES</name>
<evidence type="ECO:0000313" key="8">
    <source>
        <dbReference type="RefSeq" id="XP_067162693.1"/>
    </source>
</evidence>
<feature type="chain" id="PRO_5045429640" evidence="4">
    <location>
        <begin position="26"/>
        <end position="851"/>
    </location>
</feature>
<dbReference type="InterPro" id="IPR000082">
    <property type="entry name" value="SEA_dom"/>
</dbReference>
<keyword evidence="3" id="KW-0812">Transmembrane</keyword>
<feature type="compositionally biased region" description="Polar residues" evidence="2">
    <location>
        <begin position="27"/>
        <end position="41"/>
    </location>
</feature>
<keyword evidence="7" id="KW-1185">Reference proteome</keyword>
<feature type="compositionally biased region" description="Low complexity" evidence="2">
    <location>
        <begin position="317"/>
        <end position="338"/>
    </location>
</feature>
<dbReference type="Gene3D" id="2.10.25.10">
    <property type="entry name" value="Laminin"/>
    <property type="match status" value="1"/>
</dbReference>
<sequence length="851" mass="86248">MGLRRLPALLAAAVTAWCALSPGLGSGTRSTEGTAAPTSTAEPPGTERSDRTRLPGQEGASTERSWPLGPAGTVPSPVVTVGVTPAEGTPTTTRPPQGAAPTAAAPPGAGPPGNASAVGTVGPEGTPTRSPGPGGWEWASASALPVSLAPVDDTSPATGESGMGTPTPSPALATAALPAGGRLSPTGTPSPGGTDPAPGGAPAAVTQRDPGSAPGTGGRGGLTTAGTARPAVEMAPSALPATGAVLGLPVPTATASARGQTSPSPERGLTPASGVSGLAGTEGLPERGWAPPTSTGHPPALPGEPPAPHASPTALLGSPQPTPASSSAGPTSPAPGLSTPTATETLGMPVLERGDAGPWGATGRPPPSSGPPAHGAPLLDPGTGEPAAPQHPATSQPASGTPEPSAAVAPGAAGTPGGTGTPADAASPTSSGSPSPAPGALGRTSSGPGGRLAAGTPPAWGPAAPPRVFVVEDQPPLLRAALLRVPCELVLDMGFVPELGDPASRERRGLLQRFNETIAPLFMAVPGFLRLEVKSIRRGSVVLEYDALFAAARVPPRGPALGALLNATLAVGTAPVLRNVALERPLDPCAVLFSCRAGFDCVAGADGTARCTSVCHRDYCKNHGICTHPRDHEPVCQCPVGSDFWFMGLRCDYRVTQQSLLGMACGVLLSVALVGTVIAGLIIRRFRALLLEAKVDQTKSSYRRFCRLDDVSAQYWSQPWLASANSLDNPAFSNSEELLQLQILDNSCCSCREDSAVANSHKQHPTPPVRTVCRPSFHYDWDTSSSSMNDPMVDSGKASDISVSSWPMEPIQWTPFPILHQLSRQRPHKARRPHSYCEGMELANLERSWTA</sequence>
<proteinExistence type="predicted"/>
<feature type="region of interest" description="Disordered" evidence="2">
    <location>
        <begin position="21"/>
        <end position="236"/>
    </location>
</feature>
<keyword evidence="3" id="KW-0472">Membrane</keyword>
<feature type="compositionally biased region" description="Low complexity" evidence="2">
    <location>
        <begin position="69"/>
        <end position="117"/>
    </location>
</feature>
<accession>A0ABM4FCK7</accession>
<feature type="compositionally biased region" description="Low complexity" evidence="2">
    <location>
        <begin position="164"/>
        <end position="213"/>
    </location>
</feature>
<keyword evidence="1" id="KW-0245">EGF-like domain</keyword>
<feature type="compositionally biased region" description="Polar residues" evidence="2">
    <location>
        <begin position="253"/>
        <end position="264"/>
    </location>
</feature>
<feature type="signal peptide" evidence="4">
    <location>
        <begin position="1"/>
        <end position="25"/>
    </location>
</feature>
<gene>
    <name evidence="8" type="primary">LOC106486194</name>
</gene>
<dbReference type="RefSeq" id="XP_067162693.1">
    <property type="nucleotide sequence ID" value="XM_067306592.1"/>
</dbReference>
<comment type="caution">
    <text evidence="1">Lacks conserved residue(s) required for the propagation of feature annotation.</text>
</comment>
<dbReference type="PROSITE" id="PS50026">
    <property type="entry name" value="EGF_3"/>
    <property type="match status" value="1"/>
</dbReference>
<feature type="compositionally biased region" description="Low complexity" evidence="2">
    <location>
        <begin position="139"/>
        <end position="151"/>
    </location>
</feature>